<evidence type="ECO:0000256" key="9">
    <source>
        <dbReference type="ARBA" id="ARBA00022777"/>
    </source>
</evidence>
<evidence type="ECO:0000256" key="2">
    <source>
        <dbReference type="ARBA" id="ARBA00006529"/>
    </source>
</evidence>
<evidence type="ECO:0000256" key="15">
    <source>
        <dbReference type="ARBA" id="ARBA00076928"/>
    </source>
</evidence>
<evidence type="ECO:0000256" key="6">
    <source>
        <dbReference type="ARBA" id="ARBA00022553"/>
    </source>
</evidence>
<reference evidence="20" key="2">
    <citation type="submission" date="2025-08" db="UniProtKB">
        <authorList>
            <consortium name="Ensembl"/>
        </authorList>
    </citation>
    <scope>IDENTIFICATION</scope>
</reference>
<dbReference type="GO" id="GO:0005737">
    <property type="term" value="C:cytoplasm"/>
    <property type="evidence" value="ECO:0007669"/>
    <property type="project" value="UniProtKB-SubCell"/>
</dbReference>
<evidence type="ECO:0000256" key="4">
    <source>
        <dbReference type="ARBA" id="ARBA00022490"/>
    </source>
</evidence>
<gene>
    <name evidence="20" type="primary">LOC102351315</name>
</gene>
<dbReference type="PANTHER" id="PTHR48016:SF9">
    <property type="entry name" value="MITOGEN-ACTIVATED PROTEIN KINASE KINASE KINASE 14"/>
    <property type="match status" value="1"/>
</dbReference>
<feature type="region of interest" description="Disordered" evidence="18">
    <location>
        <begin position="158"/>
        <end position="177"/>
    </location>
</feature>
<dbReference type="EMBL" id="AFYH01058053">
    <property type="status" value="NOT_ANNOTATED_CDS"/>
    <property type="molecule type" value="Genomic_DNA"/>
</dbReference>
<feature type="binding site" evidence="17">
    <location>
        <position position="431"/>
    </location>
    <ligand>
        <name>ATP</name>
        <dbReference type="ChEBI" id="CHEBI:30616"/>
    </ligand>
</feature>
<dbReference type="SMART" id="SM00220">
    <property type="entry name" value="S_TKc"/>
    <property type="match status" value="1"/>
</dbReference>
<evidence type="ECO:0000256" key="5">
    <source>
        <dbReference type="ARBA" id="ARBA00022527"/>
    </source>
</evidence>
<dbReference type="EMBL" id="AFYH01058052">
    <property type="status" value="NOT_ANNOTATED_CDS"/>
    <property type="molecule type" value="Genomic_DNA"/>
</dbReference>
<dbReference type="GO" id="GO:0005524">
    <property type="term" value="F:ATP binding"/>
    <property type="evidence" value="ECO:0007669"/>
    <property type="project" value="UniProtKB-UniRule"/>
</dbReference>
<keyword evidence="5" id="KW-0723">Serine/threonine-protein kinase</keyword>
<dbReference type="InterPro" id="IPR000719">
    <property type="entry name" value="Prot_kinase_dom"/>
</dbReference>
<dbReference type="InterPro" id="IPR050538">
    <property type="entry name" value="MAP_kinase_kinase_kinase"/>
</dbReference>
<evidence type="ECO:0000256" key="13">
    <source>
        <dbReference type="ARBA" id="ARBA00048329"/>
    </source>
</evidence>
<dbReference type="Gene3D" id="1.10.510.10">
    <property type="entry name" value="Transferase(Phosphotransferase) domain 1"/>
    <property type="match status" value="1"/>
</dbReference>
<comment type="similarity">
    <text evidence="2">Belongs to the protein kinase superfamily. STE Ser/Thr protein kinase family. MAP kinase kinase kinase subfamily.</text>
</comment>
<dbReference type="PROSITE" id="PS50011">
    <property type="entry name" value="PROTEIN_KINASE_DOM"/>
    <property type="match status" value="1"/>
</dbReference>
<evidence type="ECO:0000313" key="20">
    <source>
        <dbReference type="Ensembl" id="ENSLACP00000011006.1"/>
    </source>
</evidence>
<evidence type="ECO:0000256" key="7">
    <source>
        <dbReference type="ARBA" id="ARBA00022679"/>
    </source>
</evidence>
<dbReference type="GO" id="GO:0004709">
    <property type="term" value="F:MAP kinase kinase kinase activity"/>
    <property type="evidence" value="ECO:0007669"/>
    <property type="project" value="UniProtKB-EC"/>
</dbReference>
<comment type="catalytic activity">
    <reaction evidence="13">
        <text>L-seryl-[protein] + ATP = O-phospho-L-seryl-[protein] + ADP + H(+)</text>
        <dbReference type="Rhea" id="RHEA:17989"/>
        <dbReference type="Rhea" id="RHEA-COMP:9863"/>
        <dbReference type="Rhea" id="RHEA-COMP:11604"/>
        <dbReference type="ChEBI" id="CHEBI:15378"/>
        <dbReference type="ChEBI" id="CHEBI:29999"/>
        <dbReference type="ChEBI" id="CHEBI:30616"/>
        <dbReference type="ChEBI" id="CHEBI:83421"/>
        <dbReference type="ChEBI" id="CHEBI:456216"/>
        <dbReference type="EC" id="2.7.11.25"/>
    </reaction>
</comment>
<dbReference type="EMBL" id="AFYH01058051">
    <property type="status" value="NOT_ANNOTATED_CDS"/>
    <property type="molecule type" value="Genomic_DNA"/>
</dbReference>
<dbReference type="EMBL" id="AFYH01058056">
    <property type="status" value="NOT_ANNOTATED_CDS"/>
    <property type="molecule type" value="Genomic_DNA"/>
</dbReference>
<keyword evidence="6" id="KW-0597">Phosphoprotein</keyword>
<dbReference type="EC" id="2.7.11.25" evidence="3"/>
<evidence type="ECO:0000256" key="14">
    <source>
        <dbReference type="ARBA" id="ARBA00069017"/>
    </source>
</evidence>
<keyword evidence="21" id="KW-1185">Reference proteome</keyword>
<dbReference type="Ensembl" id="ENSLACT00000011088.1">
    <property type="protein sequence ID" value="ENSLACP00000011006.1"/>
    <property type="gene ID" value="ENSLACG00000009685.1"/>
</dbReference>
<evidence type="ECO:0000256" key="12">
    <source>
        <dbReference type="ARBA" id="ARBA00047559"/>
    </source>
</evidence>
<dbReference type="eggNOG" id="KOG0198">
    <property type="taxonomic scope" value="Eukaryota"/>
</dbReference>
<feature type="region of interest" description="Disordered" evidence="18">
    <location>
        <begin position="665"/>
        <end position="693"/>
    </location>
</feature>
<evidence type="ECO:0000256" key="1">
    <source>
        <dbReference type="ARBA" id="ARBA00004496"/>
    </source>
</evidence>
<sequence>MAVLGSENQGTMSPATGHHKQLSVSKMGLDFPGAEQIPDSKKKEEEESSDILHSCSAQLKSELCKVISKGTAQPGSEESMDRKIFIITQAQCEDKQELCPSHSGSIDYRSTELYSRSDSSEHILNNVAKESEGRVASLCNKKRRQSSCKKKYRRNKSKCKRKKSSSKEVSTIAEQESSLPVPVQVPTSNSGWHFVCPPQIQNAFHFLKSKLETVISDFCYRKMTTTIEPFAAMIQEPYDSSVSSTQMLNDLKIYPTSKHLGEFVPQPEATCPYNYENDPILYQFLIPDNPLPYLPRIDAHFVRENRVPLLLNLSLVDSSCRNNSSFGKNDSKDLSMEKMEIEALQGNVTTEDKRHINSFTKVWKKASQQLKEGFPVPKENEGILLHEKLKHKDYEYKENINYSRISCLGHGTFGEVYEVKDNSTGFQCAAKTLPLENFRAEELLTLTQVKSPRIVPLLGAVREGLNITLFMEMIKGGSLGQLIKEWGSLPEDRALYYHGQVLEALEHLHAMNVLHGDVKADNVLLSTDGKQAFLCDFGHSAQLSATGIDVLATGDYMPGTRTHMAPEVVKGTACDVKVDVWSSCCMMLHILNGCHPWREHNANQIFIKIANEPPPVDEIPASCSPYTTDVIRSGLEKESVRRASASELRMKVIKALKEVGGLTNQLKKTQKSSPVSDNSSIGLGSSQTPVSETGTGAIRELESPLIGVDMKKSITLHKKKSEIMTPQNKHMEYSLPLPLSSVVPSISKHRSREQKKTTSDWEIEELEREFFLNSLSQPYSPEFQEQMLSCLRTDSPIIWDYTEKDSLKGFPSLRDDLSSGIHSWNSQTDGQSLSGNSRLYLSKYANTSNYFNGVDVLVQSLDGECLNIRECRRTRVGQVAVGLSAQISSSYFSLVTMDGQPVSHEMEIPDSGINLKCTLAPDCNSEWTWRIRDGKMEKRP</sequence>
<dbReference type="STRING" id="7897.ENSLACP00000011006"/>
<dbReference type="Proteomes" id="UP000008672">
    <property type="component" value="Unassembled WGS sequence"/>
</dbReference>
<evidence type="ECO:0000256" key="17">
    <source>
        <dbReference type="PROSITE-ProRule" id="PRU10141"/>
    </source>
</evidence>
<dbReference type="PROSITE" id="PS00108">
    <property type="entry name" value="PROTEIN_KINASE_ST"/>
    <property type="match status" value="1"/>
</dbReference>
<evidence type="ECO:0000259" key="19">
    <source>
        <dbReference type="PROSITE" id="PS50011"/>
    </source>
</evidence>
<keyword evidence="8 17" id="KW-0547">Nucleotide-binding</keyword>
<keyword evidence="11" id="KW-0832">Ubl conjugation</keyword>
<reference evidence="21" key="1">
    <citation type="submission" date="2011-08" db="EMBL/GenBank/DDBJ databases">
        <title>The draft genome of Latimeria chalumnae.</title>
        <authorList>
            <person name="Di Palma F."/>
            <person name="Alfoldi J."/>
            <person name="Johnson J."/>
            <person name="Berlin A."/>
            <person name="Gnerre S."/>
            <person name="Jaffe D."/>
            <person name="MacCallum I."/>
            <person name="Young S."/>
            <person name="Walker B.J."/>
            <person name="Lander E."/>
            <person name="Lindblad-Toh K."/>
        </authorList>
    </citation>
    <scope>NUCLEOTIDE SEQUENCE [LARGE SCALE GENOMIC DNA]</scope>
    <source>
        <strain evidence="21">Wild caught</strain>
    </source>
</reference>
<evidence type="ECO:0000256" key="16">
    <source>
        <dbReference type="ARBA" id="ARBA00081622"/>
    </source>
</evidence>
<organism evidence="20 21">
    <name type="scientific">Latimeria chalumnae</name>
    <name type="common">Coelacanth</name>
    <dbReference type="NCBI Taxonomy" id="7897"/>
    <lineage>
        <taxon>Eukaryota</taxon>
        <taxon>Metazoa</taxon>
        <taxon>Chordata</taxon>
        <taxon>Craniata</taxon>
        <taxon>Vertebrata</taxon>
        <taxon>Euteleostomi</taxon>
        <taxon>Coelacanthiformes</taxon>
        <taxon>Coelacanthidae</taxon>
        <taxon>Latimeria</taxon>
    </lineage>
</organism>
<dbReference type="EMBL" id="AFYH01058050">
    <property type="status" value="NOT_ANNOTATED_CDS"/>
    <property type="molecule type" value="Genomic_DNA"/>
</dbReference>
<dbReference type="OMA" id="IDIWSSC"/>
<dbReference type="PROSITE" id="PS00107">
    <property type="entry name" value="PROTEIN_KINASE_ATP"/>
    <property type="match status" value="1"/>
</dbReference>
<evidence type="ECO:0000256" key="18">
    <source>
        <dbReference type="SAM" id="MobiDB-lite"/>
    </source>
</evidence>
<keyword evidence="7" id="KW-0808">Transferase</keyword>
<feature type="compositionally biased region" description="Polar residues" evidence="18">
    <location>
        <begin position="168"/>
        <end position="177"/>
    </location>
</feature>
<evidence type="ECO:0000256" key="8">
    <source>
        <dbReference type="ARBA" id="ARBA00022741"/>
    </source>
</evidence>
<feature type="region of interest" description="Disordered" evidence="18">
    <location>
        <begin position="1"/>
        <end position="52"/>
    </location>
</feature>
<dbReference type="EMBL" id="AFYH01058054">
    <property type="status" value="NOT_ANNOTATED_CDS"/>
    <property type="molecule type" value="Genomic_DNA"/>
</dbReference>
<evidence type="ECO:0000256" key="11">
    <source>
        <dbReference type="ARBA" id="ARBA00022843"/>
    </source>
</evidence>
<dbReference type="FunFam" id="3.30.200.20:FF:000326">
    <property type="entry name" value="Mitogen-activated protein kinase kinase kinase 14"/>
    <property type="match status" value="1"/>
</dbReference>
<evidence type="ECO:0000256" key="10">
    <source>
        <dbReference type="ARBA" id="ARBA00022840"/>
    </source>
</evidence>
<keyword evidence="4" id="KW-0963">Cytoplasm</keyword>
<dbReference type="GO" id="GO:0038061">
    <property type="term" value="P:non-canonical NF-kappaB signal transduction"/>
    <property type="evidence" value="ECO:0007669"/>
    <property type="project" value="UniProtKB-ARBA"/>
</dbReference>
<comment type="subcellular location">
    <subcellularLocation>
        <location evidence="1">Cytoplasm</location>
    </subcellularLocation>
</comment>
<reference evidence="20" key="3">
    <citation type="submission" date="2025-09" db="UniProtKB">
        <authorList>
            <consortium name="Ensembl"/>
        </authorList>
    </citation>
    <scope>IDENTIFICATION</scope>
</reference>
<dbReference type="InterPro" id="IPR011009">
    <property type="entry name" value="Kinase-like_dom_sf"/>
</dbReference>
<protein>
    <recommendedName>
        <fullName evidence="14">Mitogen-activated protein kinase kinase kinase 14</fullName>
        <ecNumber evidence="3">2.7.11.25</ecNumber>
    </recommendedName>
    <alternativeName>
        <fullName evidence="15">NF-kappa-beta-inducing kinase</fullName>
    </alternativeName>
    <alternativeName>
        <fullName evidence="16">Serine/threonine-protein kinase NIK</fullName>
    </alternativeName>
</protein>
<keyword evidence="9" id="KW-0418">Kinase</keyword>
<dbReference type="EMBL" id="AFYH01058057">
    <property type="status" value="NOT_ANNOTATED_CDS"/>
    <property type="molecule type" value="Genomic_DNA"/>
</dbReference>
<dbReference type="Pfam" id="PF00069">
    <property type="entry name" value="Pkinase"/>
    <property type="match status" value="1"/>
</dbReference>
<proteinExistence type="inferred from homology"/>
<feature type="compositionally biased region" description="Polar residues" evidence="18">
    <location>
        <begin position="1"/>
        <end position="14"/>
    </location>
</feature>
<dbReference type="EMBL" id="AFYH01058055">
    <property type="status" value="NOT_ANNOTATED_CDS"/>
    <property type="molecule type" value="Genomic_DNA"/>
</dbReference>
<dbReference type="HOGENOM" id="CLU_010641_1_0_1"/>
<dbReference type="GO" id="GO:0007249">
    <property type="term" value="P:canonical NF-kappaB signal transduction"/>
    <property type="evidence" value="ECO:0007669"/>
    <property type="project" value="TreeGrafter"/>
</dbReference>
<name>H3AMY5_LATCH</name>
<comment type="catalytic activity">
    <reaction evidence="12">
        <text>L-threonyl-[protein] + ATP = O-phospho-L-threonyl-[protein] + ADP + H(+)</text>
        <dbReference type="Rhea" id="RHEA:46608"/>
        <dbReference type="Rhea" id="RHEA-COMP:11060"/>
        <dbReference type="Rhea" id="RHEA-COMP:11605"/>
        <dbReference type="ChEBI" id="CHEBI:15378"/>
        <dbReference type="ChEBI" id="CHEBI:30013"/>
        <dbReference type="ChEBI" id="CHEBI:30616"/>
        <dbReference type="ChEBI" id="CHEBI:61977"/>
        <dbReference type="ChEBI" id="CHEBI:456216"/>
        <dbReference type="EC" id="2.7.11.25"/>
    </reaction>
</comment>
<feature type="domain" description="Protein kinase" evidence="19">
    <location>
        <begin position="402"/>
        <end position="653"/>
    </location>
</feature>
<keyword evidence="10 17" id="KW-0067">ATP-binding</keyword>
<dbReference type="FunCoup" id="H3AMY5">
    <property type="interactions" value="2685"/>
</dbReference>
<dbReference type="SUPFAM" id="SSF56112">
    <property type="entry name" value="Protein kinase-like (PK-like)"/>
    <property type="match status" value="1"/>
</dbReference>
<dbReference type="Bgee" id="ENSLACG00000009685">
    <property type="expression patterns" value="Expressed in chordate pharynx and 5 other cell types or tissues"/>
</dbReference>
<accession>H3AMY5</accession>
<dbReference type="InterPro" id="IPR017441">
    <property type="entry name" value="Protein_kinase_ATP_BS"/>
</dbReference>
<evidence type="ECO:0000256" key="3">
    <source>
        <dbReference type="ARBA" id="ARBA00012406"/>
    </source>
</evidence>
<dbReference type="GeneTree" id="ENSGT00940000156497"/>
<evidence type="ECO:0000313" key="21">
    <source>
        <dbReference type="Proteomes" id="UP000008672"/>
    </source>
</evidence>
<dbReference type="InterPro" id="IPR008271">
    <property type="entry name" value="Ser/Thr_kinase_AS"/>
</dbReference>
<dbReference type="Gene3D" id="3.30.200.20">
    <property type="entry name" value="Phosphorylase Kinase, domain 1"/>
    <property type="match status" value="1"/>
</dbReference>
<dbReference type="FunFam" id="1.10.510.10:FF:000383">
    <property type="entry name" value="Mitogen-activated protein kinase kinase kinase 14"/>
    <property type="match status" value="1"/>
</dbReference>
<dbReference type="PANTHER" id="PTHR48016">
    <property type="entry name" value="MAP KINASE KINASE KINASE SSK2-RELATED-RELATED"/>
    <property type="match status" value="1"/>
</dbReference>
<dbReference type="AlphaFoldDB" id="H3AMY5"/>
<dbReference type="InParanoid" id="H3AMY5"/>